<gene>
    <name evidence="3" type="ORF">BIP78_1203</name>
</gene>
<dbReference type="InterPro" id="IPR048399">
    <property type="entry name" value="DUF4438_C"/>
</dbReference>
<dbReference type="Gene3D" id="4.10.1180.10">
    <property type="entry name" value="tm1086 domain"/>
    <property type="match status" value="1"/>
</dbReference>
<dbReference type="KEGG" id="bih:BIP78_1203"/>
<dbReference type="InterPro" id="IPR044910">
    <property type="entry name" value="TM_1086_SG_dom"/>
</dbReference>
<dbReference type="Gene3D" id="2.102.30.10">
    <property type="entry name" value="tm1086 (SG structure) domain"/>
    <property type="match status" value="1"/>
</dbReference>
<evidence type="ECO:0000313" key="4">
    <source>
        <dbReference type="Proteomes" id="UP000287233"/>
    </source>
</evidence>
<organism evidence="3 4">
    <name type="scientific">Bipolaricaulis sibiricus</name>
    <dbReference type="NCBI Taxonomy" id="2501609"/>
    <lineage>
        <taxon>Bacteria</taxon>
        <taxon>Candidatus Bipolaricaulota</taxon>
        <taxon>Candidatus Bipolaricaulia</taxon>
        <taxon>Candidatus Bipolaricaulales</taxon>
        <taxon>Candidatus Bipolaricaulaceae</taxon>
        <taxon>Candidatus Bipolaricaulis</taxon>
    </lineage>
</organism>
<dbReference type="Proteomes" id="UP000287233">
    <property type="component" value="Chromosome"/>
</dbReference>
<feature type="domain" description="DUF4438" evidence="2">
    <location>
        <begin position="164"/>
        <end position="288"/>
    </location>
</feature>
<evidence type="ECO:0008006" key="5">
    <source>
        <dbReference type="Google" id="ProtNLM"/>
    </source>
</evidence>
<evidence type="ECO:0000259" key="2">
    <source>
        <dbReference type="Pfam" id="PF20999"/>
    </source>
</evidence>
<dbReference type="Gene3D" id="2.40.10.170">
    <property type="match status" value="1"/>
</dbReference>
<reference evidence="4" key="1">
    <citation type="submission" date="2018-12" db="EMBL/GenBank/DDBJ databases">
        <title>Complete genome sequence of an uncultured bacterium of the candidate phylum Bipolaricaulota.</title>
        <authorList>
            <person name="Kadnikov V.V."/>
            <person name="Mardanov A.V."/>
            <person name="Beletsky A.V."/>
            <person name="Frank Y.A."/>
            <person name="Karnachuk O.V."/>
            <person name="Ravin N.V."/>
        </authorList>
    </citation>
    <scope>NUCLEOTIDE SEQUENCE [LARGE SCALE GENOMIC DNA]</scope>
</reference>
<dbReference type="Pfam" id="PF20999">
    <property type="entry name" value="DUF4438_C"/>
    <property type="match status" value="1"/>
</dbReference>
<evidence type="ECO:0000259" key="1">
    <source>
        <dbReference type="Pfam" id="PF14505"/>
    </source>
</evidence>
<dbReference type="Pfam" id="PF14505">
    <property type="entry name" value="DUF4438"/>
    <property type="match status" value="1"/>
</dbReference>
<dbReference type="InterPro" id="IPR029433">
    <property type="entry name" value="DUF4438_N"/>
</dbReference>
<sequence length="306" mass="32545">MRTNSDRLIMLSVVGEVTNPSMRGYRISHDGRPIVLPGVGGITYNLRVGDPATGWVADHVEPGVSIRNLTKDREGLPPTNDGLNFLACVGNEATVLSGDAKGAKGTVTGKHGGIEHVLVDFAPEILEVLQIGDKIGIKAFGTGLALLDHPAVTVMNLDPRILPRMPVAEKKGAFVVGVTHAVPAALMGSGLGADTCYRGDYDIQLFDARTVEEYGLSDLRLGDLVAILDTEHAYGRVYKSGALSIGIVVHSDCVVSGHGPGVTTLFTSADSRALQYRLDAKANLADFLGLRKERARKTTPRNGSRR</sequence>
<dbReference type="InterPro" id="IPR044909">
    <property type="entry name" value="TM_1086_sf"/>
</dbReference>
<dbReference type="AlphaFoldDB" id="A0A410FV60"/>
<dbReference type="EMBL" id="CP034928">
    <property type="protein sequence ID" value="QAA76969.1"/>
    <property type="molecule type" value="Genomic_DNA"/>
</dbReference>
<feature type="domain" description="DUF4438" evidence="1">
    <location>
        <begin position="25"/>
        <end position="162"/>
    </location>
</feature>
<name>A0A410FV60_BIPS1</name>
<accession>A0A410FV60</accession>
<evidence type="ECO:0000313" key="3">
    <source>
        <dbReference type="EMBL" id="QAA76969.1"/>
    </source>
</evidence>
<protein>
    <recommendedName>
        <fullName evidence="5">DUF4438 domain-containing protein</fullName>
    </recommendedName>
</protein>
<proteinExistence type="predicted"/>